<dbReference type="PANTHER" id="PTHR24276">
    <property type="entry name" value="POLYSERASE-RELATED"/>
    <property type="match status" value="1"/>
</dbReference>
<feature type="chain" id="PRO_5040787950" evidence="3">
    <location>
        <begin position="25"/>
        <end position="455"/>
    </location>
</feature>
<organism evidence="5 6">
    <name type="scientific">Vibrio gelatinilyticus</name>
    <dbReference type="NCBI Taxonomy" id="2893468"/>
    <lineage>
        <taxon>Bacteria</taxon>
        <taxon>Pseudomonadati</taxon>
        <taxon>Pseudomonadota</taxon>
        <taxon>Gammaproteobacteria</taxon>
        <taxon>Vibrionales</taxon>
        <taxon>Vibrionaceae</taxon>
        <taxon>Vibrio</taxon>
    </lineage>
</organism>
<dbReference type="Pfam" id="PF00089">
    <property type="entry name" value="Trypsin"/>
    <property type="match status" value="1"/>
</dbReference>
<dbReference type="PANTHER" id="PTHR24276:SF98">
    <property type="entry name" value="FI18310P1-RELATED"/>
    <property type="match status" value="1"/>
</dbReference>
<reference evidence="5" key="1">
    <citation type="submission" date="2021-11" db="EMBL/GenBank/DDBJ databases">
        <title>Vibrio ZSDE26 sp. nov. and Vibrio ZSDZ34 sp. nov., isolated from coastal seawater in Qingdao.</title>
        <authorList>
            <person name="Zhang P."/>
        </authorList>
    </citation>
    <scope>NUCLEOTIDE SEQUENCE</scope>
    <source>
        <strain evidence="5">ZSDZ34</strain>
    </source>
</reference>
<dbReference type="Gene3D" id="2.40.10.10">
    <property type="entry name" value="Trypsin-like serine proteases"/>
    <property type="match status" value="1"/>
</dbReference>
<comment type="caution">
    <text evidence="5">The sequence shown here is derived from an EMBL/GenBank/DDBJ whole genome shotgun (WGS) entry which is preliminary data.</text>
</comment>
<dbReference type="Proteomes" id="UP001139488">
    <property type="component" value="Unassembled WGS sequence"/>
</dbReference>
<dbReference type="SUPFAM" id="SSF50494">
    <property type="entry name" value="Trypsin-like serine proteases"/>
    <property type="match status" value="1"/>
</dbReference>
<dbReference type="RefSeq" id="WP_244355817.1">
    <property type="nucleotide sequence ID" value="NZ_JAJNNZ010000003.1"/>
</dbReference>
<keyword evidence="5" id="KW-0645">Protease</keyword>
<proteinExistence type="inferred from homology"/>
<keyword evidence="6" id="KW-1185">Reference proteome</keyword>
<dbReference type="PROSITE" id="PS50240">
    <property type="entry name" value="TRYPSIN_DOM"/>
    <property type="match status" value="1"/>
</dbReference>
<protein>
    <submittedName>
        <fullName evidence="5">Trypsin-like serine protease</fullName>
        <ecNumber evidence="5">3.4.21.-</ecNumber>
    </submittedName>
</protein>
<dbReference type="InterPro" id="IPR001254">
    <property type="entry name" value="Trypsin_dom"/>
</dbReference>
<feature type="domain" description="Peptidase S1" evidence="4">
    <location>
        <begin position="25"/>
        <end position="316"/>
    </location>
</feature>
<keyword evidence="3" id="KW-0732">Signal</keyword>
<dbReference type="EMBL" id="JAJNNZ010000003">
    <property type="protein sequence ID" value="MCJ2376379.1"/>
    <property type="molecule type" value="Genomic_DNA"/>
</dbReference>
<name>A0A9X1WGQ4_9VIBR</name>
<evidence type="ECO:0000256" key="2">
    <source>
        <dbReference type="ARBA" id="ARBA00023157"/>
    </source>
</evidence>
<evidence type="ECO:0000256" key="3">
    <source>
        <dbReference type="SAM" id="SignalP"/>
    </source>
</evidence>
<dbReference type="GO" id="GO:0004252">
    <property type="term" value="F:serine-type endopeptidase activity"/>
    <property type="evidence" value="ECO:0007669"/>
    <property type="project" value="InterPro"/>
</dbReference>
<sequence>MIRVNKYGCRVVLATLFLSQPAQAVKNGTDVSAEDYQDFVVQIADSDGEFTSVCGGTLFGGEFLLTAKHCFTLTLSRHTSVTGESGSTRLYQGIEEEPDTFYDVNYTVIADGVDNQIKANGLARQIAYADELLVDHPLFANDASLSMNLSGDWILLKLDEAVPHKSGVLLSPSHDIITKDNHTPLDTVLTFRGWGVDESGEFPSVMQEGQLKSFLSYGMLMEQATIYNDEVETNVDSPCDFEDEYGDGSLGSGCWFKGGDTFVAYGIGAQHVQEGDSGSPLIANDRLIGIAKSVSSVSISFTHFSLYMPEIQAAINKVIFPSAAGGEIEPSSTRELTVTVPVQNFTASDVTFTPYLNDSTGLFSADITDCNTTVASQQGCIITVSFNSGHDVIEATKQATLVLNDDYSVPLTVSIKTASDGNNPDYPESPSGTSGGGGSLGIFSLLAGLLLMRRR</sequence>
<evidence type="ECO:0000313" key="6">
    <source>
        <dbReference type="Proteomes" id="UP001139488"/>
    </source>
</evidence>
<dbReference type="EC" id="3.4.21.-" evidence="5"/>
<gene>
    <name evidence="5" type="ORF">LNL84_05975</name>
</gene>
<dbReference type="InterPro" id="IPR043504">
    <property type="entry name" value="Peptidase_S1_PA_chymotrypsin"/>
</dbReference>
<accession>A0A9X1WGQ4</accession>
<keyword evidence="2" id="KW-1015">Disulfide bond</keyword>
<dbReference type="InterPro" id="IPR001314">
    <property type="entry name" value="Peptidase_S1A"/>
</dbReference>
<comment type="similarity">
    <text evidence="1">Belongs to the peptidase S1 family.</text>
</comment>
<dbReference type="InterPro" id="IPR009003">
    <property type="entry name" value="Peptidase_S1_PA"/>
</dbReference>
<keyword evidence="5" id="KW-0378">Hydrolase</keyword>
<evidence type="ECO:0000313" key="5">
    <source>
        <dbReference type="EMBL" id="MCJ2376379.1"/>
    </source>
</evidence>
<evidence type="ECO:0000259" key="4">
    <source>
        <dbReference type="PROSITE" id="PS50240"/>
    </source>
</evidence>
<dbReference type="AlphaFoldDB" id="A0A9X1WGQ4"/>
<feature type="signal peptide" evidence="3">
    <location>
        <begin position="1"/>
        <end position="24"/>
    </location>
</feature>
<dbReference type="InterPro" id="IPR050430">
    <property type="entry name" value="Peptidase_S1"/>
</dbReference>
<dbReference type="GO" id="GO:0006508">
    <property type="term" value="P:proteolysis"/>
    <property type="evidence" value="ECO:0007669"/>
    <property type="project" value="UniProtKB-KW"/>
</dbReference>
<evidence type="ECO:0000256" key="1">
    <source>
        <dbReference type="ARBA" id="ARBA00007664"/>
    </source>
</evidence>
<dbReference type="PRINTS" id="PR00722">
    <property type="entry name" value="CHYMOTRYPSIN"/>
</dbReference>